<accession>A0A0B1ZWJ2</accession>
<reference evidence="2 3" key="1">
    <citation type="submission" date="2014-10" db="EMBL/GenBank/DDBJ databases">
        <title>Genome sequence of Novosphingobium malaysiense MUSC 273(T).</title>
        <authorList>
            <person name="Lee L.-H."/>
        </authorList>
    </citation>
    <scope>NUCLEOTIDE SEQUENCE [LARGE SCALE GENOMIC DNA]</scope>
    <source>
        <strain evidence="2 3">MUSC 273</strain>
    </source>
</reference>
<sequence length="194" mass="19278">MRGLTRLLSASAMVAAFSLGASAAQAQATDPGLEQLYLVGDAPAACVISAPRASNAQNATFAADTIGSGQVTITQLVDNETAQARASSIELDFPVVCNGSHSVVVRSANGGLQRGGASTAGSGGGFSEFLAYTVGIDWAGNAIARQSDAGAATIQSSDPARGDLAIRISTPAGGGPLVAGQYNDSIVVELIPAN</sequence>
<protein>
    <recommendedName>
        <fullName evidence="4">Spore coat protein U domain-containing protein</fullName>
    </recommendedName>
</protein>
<evidence type="ECO:0008006" key="4">
    <source>
        <dbReference type="Google" id="ProtNLM"/>
    </source>
</evidence>
<organism evidence="2 3">
    <name type="scientific">Novosphingobium malaysiense</name>
    <dbReference type="NCBI Taxonomy" id="1348853"/>
    <lineage>
        <taxon>Bacteria</taxon>
        <taxon>Pseudomonadati</taxon>
        <taxon>Pseudomonadota</taxon>
        <taxon>Alphaproteobacteria</taxon>
        <taxon>Sphingomonadales</taxon>
        <taxon>Sphingomonadaceae</taxon>
        <taxon>Novosphingobium</taxon>
    </lineage>
</organism>
<proteinExistence type="predicted"/>
<evidence type="ECO:0000313" key="2">
    <source>
        <dbReference type="EMBL" id="KHK93548.1"/>
    </source>
</evidence>
<keyword evidence="3" id="KW-1185">Reference proteome</keyword>
<keyword evidence="1" id="KW-0732">Signal</keyword>
<feature type="chain" id="PRO_5002085027" description="Spore coat protein U domain-containing protein" evidence="1">
    <location>
        <begin position="24"/>
        <end position="194"/>
    </location>
</feature>
<feature type="signal peptide" evidence="1">
    <location>
        <begin position="1"/>
        <end position="23"/>
    </location>
</feature>
<name>A0A0B1ZWJ2_9SPHN</name>
<dbReference type="EMBL" id="JTDI01000001">
    <property type="protein sequence ID" value="KHK93548.1"/>
    <property type="molecule type" value="Genomic_DNA"/>
</dbReference>
<evidence type="ECO:0000256" key="1">
    <source>
        <dbReference type="SAM" id="SignalP"/>
    </source>
</evidence>
<dbReference type="AlphaFoldDB" id="A0A0B1ZWJ2"/>
<evidence type="ECO:0000313" key="3">
    <source>
        <dbReference type="Proteomes" id="UP000031057"/>
    </source>
</evidence>
<dbReference type="STRING" id="1348853.LK12_04695"/>
<dbReference type="RefSeq" id="WP_039279799.1">
    <property type="nucleotide sequence ID" value="NZ_JTDI01000001.1"/>
</dbReference>
<dbReference type="Proteomes" id="UP000031057">
    <property type="component" value="Unassembled WGS sequence"/>
</dbReference>
<comment type="caution">
    <text evidence="2">The sequence shown here is derived from an EMBL/GenBank/DDBJ whole genome shotgun (WGS) entry which is preliminary data.</text>
</comment>
<gene>
    <name evidence="2" type="ORF">LK12_04695</name>
</gene>